<evidence type="ECO:0000256" key="2">
    <source>
        <dbReference type="ARBA" id="ARBA00022771"/>
    </source>
</evidence>
<evidence type="ECO:0000256" key="1">
    <source>
        <dbReference type="ARBA" id="ARBA00022723"/>
    </source>
</evidence>
<dbReference type="Pfam" id="PF00097">
    <property type="entry name" value="zf-C3HC4"/>
    <property type="match status" value="2"/>
</dbReference>
<evidence type="ECO:0000313" key="9">
    <source>
        <dbReference type="Proteomes" id="UP000663870"/>
    </source>
</evidence>
<sequence length="262" mass="29627">MMDAHSTPISKPLQLTQNREVQRTRKILLIILGHDTKETHRGVQLGQSIISIAFYSFGIIVAYRYSSIGLRVDKSLNTTSTISNEFICSSCHHLVVEPKFSTCGHRYCSYCIEKMIESQSPAICSANNCDQMIKNNEIYPDFAAENDLNILTNIICHNETKGYDKSLNTISTISNEFICSSCHHLVVEPKFSTCGHRYCSYCIEKMIESQSPAICSANNCDQMIKNNEIYPDFAAENDLNILTNIICHNETKGCSWKGWVWV</sequence>
<dbReference type="Proteomes" id="UP000663854">
    <property type="component" value="Unassembled WGS sequence"/>
</dbReference>
<dbReference type="InterPro" id="IPR017907">
    <property type="entry name" value="Znf_RING_CS"/>
</dbReference>
<dbReference type="SMART" id="SM00184">
    <property type="entry name" value="RING"/>
    <property type="match status" value="2"/>
</dbReference>
<dbReference type="SUPFAM" id="SSF57850">
    <property type="entry name" value="RING/U-box"/>
    <property type="match status" value="2"/>
</dbReference>
<keyword evidence="1" id="KW-0479">Metal-binding</keyword>
<dbReference type="PANTHER" id="PTHR10131:SF138">
    <property type="entry name" value="RE66324P"/>
    <property type="match status" value="1"/>
</dbReference>
<name>A0A814VFX7_9BILA</name>
<keyword evidence="3" id="KW-0862">Zinc</keyword>
<proteinExistence type="predicted"/>
<dbReference type="EMBL" id="CAJNOL010002031">
    <property type="protein sequence ID" value="CAF1452485.1"/>
    <property type="molecule type" value="Genomic_DNA"/>
</dbReference>
<dbReference type="Proteomes" id="UP000663870">
    <property type="component" value="Unassembled WGS sequence"/>
</dbReference>
<dbReference type="InterPro" id="IPR018957">
    <property type="entry name" value="Znf_C3HC4_RING-type"/>
</dbReference>
<dbReference type="AlphaFoldDB" id="A0A814VFX7"/>
<feature type="domain" description="RING-type" evidence="5">
    <location>
        <begin position="179"/>
        <end position="219"/>
    </location>
</feature>
<protein>
    <recommendedName>
        <fullName evidence="5">RING-type domain-containing protein</fullName>
    </recommendedName>
</protein>
<dbReference type="GO" id="GO:0009898">
    <property type="term" value="C:cytoplasmic side of plasma membrane"/>
    <property type="evidence" value="ECO:0007669"/>
    <property type="project" value="TreeGrafter"/>
</dbReference>
<accession>A0A814VFX7</accession>
<reference evidence="6" key="1">
    <citation type="submission" date="2021-02" db="EMBL/GenBank/DDBJ databases">
        <authorList>
            <person name="Nowell W R."/>
        </authorList>
    </citation>
    <scope>NUCLEOTIDE SEQUENCE</scope>
</reference>
<dbReference type="EMBL" id="CAJNOH010001191">
    <property type="protein sequence ID" value="CAF1187896.1"/>
    <property type="molecule type" value="Genomic_DNA"/>
</dbReference>
<evidence type="ECO:0000256" key="3">
    <source>
        <dbReference type="ARBA" id="ARBA00022833"/>
    </source>
</evidence>
<dbReference type="Gene3D" id="3.30.40.10">
    <property type="entry name" value="Zinc/RING finger domain, C3HC4 (zinc finger)"/>
    <property type="match status" value="2"/>
</dbReference>
<feature type="domain" description="RING-type" evidence="5">
    <location>
        <begin position="88"/>
        <end position="128"/>
    </location>
</feature>
<keyword evidence="9" id="KW-1185">Reference proteome</keyword>
<organism evidence="6 8">
    <name type="scientific">Rotaria sordida</name>
    <dbReference type="NCBI Taxonomy" id="392033"/>
    <lineage>
        <taxon>Eukaryota</taxon>
        <taxon>Metazoa</taxon>
        <taxon>Spiralia</taxon>
        <taxon>Gnathifera</taxon>
        <taxon>Rotifera</taxon>
        <taxon>Eurotatoria</taxon>
        <taxon>Bdelloidea</taxon>
        <taxon>Philodinida</taxon>
        <taxon>Philodinidae</taxon>
        <taxon>Rotaria</taxon>
    </lineage>
</organism>
<dbReference type="GO" id="GO:0005164">
    <property type="term" value="F:tumor necrosis factor receptor binding"/>
    <property type="evidence" value="ECO:0007669"/>
    <property type="project" value="TreeGrafter"/>
</dbReference>
<dbReference type="PANTHER" id="PTHR10131">
    <property type="entry name" value="TNF RECEPTOR ASSOCIATED FACTOR"/>
    <property type="match status" value="1"/>
</dbReference>
<keyword evidence="2 4" id="KW-0863">Zinc-finger</keyword>
<dbReference type="PROSITE" id="PS00518">
    <property type="entry name" value="ZF_RING_1"/>
    <property type="match status" value="2"/>
</dbReference>
<dbReference type="GO" id="GO:0043122">
    <property type="term" value="P:regulation of canonical NF-kappaB signal transduction"/>
    <property type="evidence" value="ECO:0007669"/>
    <property type="project" value="TreeGrafter"/>
</dbReference>
<dbReference type="GO" id="GO:0008270">
    <property type="term" value="F:zinc ion binding"/>
    <property type="evidence" value="ECO:0007669"/>
    <property type="project" value="UniProtKB-KW"/>
</dbReference>
<dbReference type="PROSITE" id="PS50089">
    <property type="entry name" value="ZF_RING_2"/>
    <property type="match status" value="2"/>
</dbReference>
<evidence type="ECO:0000313" key="8">
    <source>
        <dbReference type="Proteomes" id="UP000663854"/>
    </source>
</evidence>
<dbReference type="InterPro" id="IPR001841">
    <property type="entry name" value="Znf_RING"/>
</dbReference>
<evidence type="ECO:0000256" key="4">
    <source>
        <dbReference type="PROSITE-ProRule" id="PRU00175"/>
    </source>
</evidence>
<evidence type="ECO:0000313" key="6">
    <source>
        <dbReference type="EMBL" id="CAF1187896.1"/>
    </source>
</evidence>
<evidence type="ECO:0000259" key="5">
    <source>
        <dbReference type="PROSITE" id="PS50089"/>
    </source>
</evidence>
<evidence type="ECO:0000313" key="7">
    <source>
        <dbReference type="EMBL" id="CAF1452485.1"/>
    </source>
</evidence>
<gene>
    <name evidence="7" type="ORF">JXQ802_LOCUS37680</name>
    <name evidence="6" type="ORF">PYM288_LOCUS24177</name>
</gene>
<comment type="caution">
    <text evidence="6">The sequence shown here is derived from an EMBL/GenBank/DDBJ whole genome shotgun (WGS) entry which is preliminary data.</text>
</comment>
<dbReference type="InterPro" id="IPR013083">
    <property type="entry name" value="Znf_RING/FYVE/PHD"/>
</dbReference>